<evidence type="ECO:0000256" key="4">
    <source>
        <dbReference type="ARBA" id="ARBA00022475"/>
    </source>
</evidence>
<dbReference type="PRINTS" id="PR00344">
    <property type="entry name" value="BCTRLSENSOR"/>
</dbReference>
<feature type="domain" description="HAMP" evidence="16">
    <location>
        <begin position="198"/>
        <end position="251"/>
    </location>
</feature>
<dbReference type="InterPro" id="IPR004358">
    <property type="entry name" value="Sig_transdc_His_kin-like_C"/>
</dbReference>
<dbReference type="Gene3D" id="3.30.565.10">
    <property type="entry name" value="Histidine kinase-like ATPase, C-terminal domain"/>
    <property type="match status" value="1"/>
</dbReference>
<reference evidence="17 18" key="1">
    <citation type="submission" date="2016-03" db="EMBL/GenBank/DDBJ databases">
        <title>Sequencing of Lactobacillus Species from Commercial Turkeys.</title>
        <authorList>
            <person name="Johnson T.J."/>
            <person name="Youmans B.P."/>
            <person name="Case K.A."/>
        </authorList>
    </citation>
    <scope>NUCLEOTIDE SEQUENCE [LARGE SCALE GENOMIC DNA]</scope>
    <source>
        <strain evidence="17 18">UMNLA1</strain>
    </source>
</reference>
<proteinExistence type="predicted"/>
<feature type="transmembrane region" description="Helical" evidence="14">
    <location>
        <begin position="12"/>
        <end position="35"/>
    </location>
</feature>
<dbReference type="GO" id="GO:0005886">
    <property type="term" value="C:plasma membrane"/>
    <property type="evidence" value="ECO:0007669"/>
    <property type="project" value="UniProtKB-SubCell"/>
</dbReference>
<dbReference type="SMART" id="SM00387">
    <property type="entry name" value="HATPase_c"/>
    <property type="match status" value="1"/>
</dbReference>
<evidence type="ECO:0000256" key="2">
    <source>
        <dbReference type="ARBA" id="ARBA00004651"/>
    </source>
</evidence>
<evidence type="ECO:0000259" key="15">
    <source>
        <dbReference type="PROSITE" id="PS50109"/>
    </source>
</evidence>
<keyword evidence="5" id="KW-0597">Phosphoprotein</keyword>
<dbReference type="PROSITE" id="PS50885">
    <property type="entry name" value="HAMP"/>
    <property type="match status" value="1"/>
</dbReference>
<keyword evidence="11 14" id="KW-1133">Transmembrane helix</keyword>
<evidence type="ECO:0000256" key="11">
    <source>
        <dbReference type="ARBA" id="ARBA00022989"/>
    </source>
</evidence>
<dbReference type="InterPro" id="IPR003660">
    <property type="entry name" value="HAMP_dom"/>
</dbReference>
<dbReference type="EC" id="2.7.13.3" evidence="3"/>
<dbReference type="Gene3D" id="6.10.340.10">
    <property type="match status" value="1"/>
</dbReference>
<dbReference type="Pfam" id="PF00672">
    <property type="entry name" value="HAMP"/>
    <property type="match status" value="1"/>
</dbReference>
<dbReference type="Proteomes" id="UP000215261">
    <property type="component" value="Unassembled WGS sequence"/>
</dbReference>
<keyword evidence="12" id="KW-0902">Two-component regulatory system</keyword>
<evidence type="ECO:0000313" key="17">
    <source>
        <dbReference type="EMBL" id="OXS37797.1"/>
    </source>
</evidence>
<comment type="subcellular location">
    <subcellularLocation>
        <location evidence="2">Cell membrane</location>
        <topology evidence="2">Multi-pass membrane protein</topology>
    </subcellularLocation>
</comment>
<evidence type="ECO:0000256" key="13">
    <source>
        <dbReference type="ARBA" id="ARBA00023136"/>
    </source>
</evidence>
<dbReference type="GO" id="GO:0000155">
    <property type="term" value="F:phosphorelay sensor kinase activity"/>
    <property type="evidence" value="ECO:0007669"/>
    <property type="project" value="InterPro"/>
</dbReference>
<dbReference type="Pfam" id="PF02518">
    <property type="entry name" value="HATPase_c"/>
    <property type="match status" value="1"/>
</dbReference>
<dbReference type="CDD" id="cd00082">
    <property type="entry name" value="HisKA"/>
    <property type="match status" value="1"/>
</dbReference>
<dbReference type="PANTHER" id="PTHR45528">
    <property type="entry name" value="SENSOR HISTIDINE KINASE CPXA"/>
    <property type="match status" value="1"/>
</dbReference>
<accession>A0A226RJ28</accession>
<dbReference type="InterPro" id="IPR003594">
    <property type="entry name" value="HATPase_dom"/>
</dbReference>
<organism evidence="17 18">
    <name type="scientific">Ligilactobacillus agilis</name>
    <dbReference type="NCBI Taxonomy" id="1601"/>
    <lineage>
        <taxon>Bacteria</taxon>
        <taxon>Bacillati</taxon>
        <taxon>Bacillota</taxon>
        <taxon>Bacilli</taxon>
        <taxon>Lactobacillales</taxon>
        <taxon>Lactobacillaceae</taxon>
        <taxon>Ligilactobacillus</taxon>
    </lineage>
</organism>
<evidence type="ECO:0000256" key="12">
    <source>
        <dbReference type="ARBA" id="ARBA00023012"/>
    </source>
</evidence>
<name>A0A226RJ28_9LACO</name>
<keyword evidence="8" id="KW-0547">Nucleotide-binding</keyword>
<dbReference type="InterPro" id="IPR003661">
    <property type="entry name" value="HisK_dim/P_dom"/>
</dbReference>
<evidence type="ECO:0000256" key="3">
    <source>
        <dbReference type="ARBA" id="ARBA00012438"/>
    </source>
</evidence>
<dbReference type="PANTHER" id="PTHR45528:SF1">
    <property type="entry name" value="SENSOR HISTIDINE KINASE CPXA"/>
    <property type="match status" value="1"/>
</dbReference>
<dbReference type="SMART" id="SM00304">
    <property type="entry name" value="HAMP"/>
    <property type="match status" value="1"/>
</dbReference>
<dbReference type="Pfam" id="PF00512">
    <property type="entry name" value="HisKA"/>
    <property type="match status" value="1"/>
</dbReference>
<dbReference type="SUPFAM" id="SSF158472">
    <property type="entry name" value="HAMP domain-like"/>
    <property type="match status" value="1"/>
</dbReference>
<dbReference type="PROSITE" id="PS50109">
    <property type="entry name" value="HIS_KIN"/>
    <property type="match status" value="1"/>
</dbReference>
<evidence type="ECO:0000313" key="18">
    <source>
        <dbReference type="Proteomes" id="UP000215261"/>
    </source>
</evidence>
<evidence type="ECO:0000256" key="5">
    <source>
        <dbReference type="ARBA" id="ARBA00022553"/>
    </source>
</evidence>
<keyword evidence="4" id="KW-1003">Cell membrane</keyword>
<evidence type="ECO:0000259" key="16">
    <source>
        <dbReference type="PROSITE" id="PS50885"/>
    </source>
</evidence>
<feature type="domain" description="Histidine kinase" evidence="15">
    <location>
        <begin position="266"/>
        <end position="483"/>
    </location>
</feature>
<evidence type="ECO:0000256" key="14">
    <source>
        <dbReference type="SAM" id="Phobius"/>
    </source>
</evidence>
<evidence type="ECO:0000256" key="6">
    <source>
        <dbReference type="ARBA" id="ARBA00022679"/>
    </source>
</evidence>
<dbReference type="Gene3D" id="1.10.287.130">
    <property type="match status" value="1"/>
</dbReference>
<evidence type="ECO:0000256" key="1">
    <source>
        <dbReference type="ARBA" id="ARBA00000085"/>
    </source>
</evidence>
<evidence type="ECO:0000256" key="9">
    <source>
        <dbReference type="ARBA" id="ARBA00022777"/>
    </source>
</evidence>
<sequence>MSLQRRIVTSYVIIIVLALLTLLGIGGAFMVAYYAKYDEYATDVRYFQIEKNGHKVKQLVTNSQYSKANQAQIIRDLHAYHYRVRIFNQKTGKVIYTDKFAEDELYFVNSIRTDDFSTKKAKRYQWSNSAFVSRLYNYQGQKIGLVATKLTHYRPKKYNIHISKLDLRNRIIFTLWAGVLIIVIVALTVLFFSKRTLRRIMAPLDKLVAASRRIEEGQEFKPVVYTGGDYEMEVLIKSFNDMQTSIKEYMDKTAAYERARTKMISGISHDLNTPLTSIKGCLKGIIDGVARTPERQKKYIEIAYNKAAEMEGLLQQLFYLSKLETGNMPANPVVLDLRTFVSDLVAKNRLAWEEEGAQLSLRLGTETSQVKIDAEQLRRVLVNIIENAIKYNDKNTALVTIDLITSADEVKLCLGDNGPGVPEDKLGEVFNEFYRGDESRNTKKKGSGLGLYIARTIINQAGGTISARNEQGLKITLTLPRIN</sequence>
<dbReference type="EMBL" id="LUGO01000089">
    <property type="protein sequence ID" value="OXS37797.1"/>
    <property type="molecule type" value="Genomic_DNA"/>
</dbReference>
<keyword evidence="6" id="KW-0808">Transferase</keyword>
<dbReference type="InterPro" id="IPR005467">
    <property type="entry name" value="His_kinase_dom"/>
</dbReference>
<evidence type="ECO:0000256" key="8">
    <source>
        <dbReference type="ARBA" id="ARBA00022741"/>
    </source>
</evidence>
<dbReference type="AlphaFoldDB" id="A0A226RJ28"/>
<dbReference type="RefSeq" id="WP_089144066.1">
    <property type="nucleotide sequence ID" value="NZ_LUGD01000073.1"/>
</dbReference>
<keyword evidence="10" id="KW-0067">ATP-binding</keyword>
<gene>
    <name evidence="17" type="ORF">AYP69_09760</name>
</gene>
<dbReference type="FunFam" id="3.30.565.10:FF:000006">
    <property type="entry name" value="Sensor histidine kinase WalK"/>
    <property type="match status" value="1"/>
</dbReference>
<feature type="transmembrane region" description="Helical" evidence="14">
    <location>
        <begin position="171"/>
        <end position="192"/>
    </location>
</feature>
<keyword evidence="13 14" id="KW-0472">Membrane</keyword>
<dbReference type="SMART" id="SM00388">
    <property type="entry name" value="HisKA"/>
    <property type="match status" value="1"/>
</dbReference>
<protein>
    <recommendedName>
        <fullName evidence="3">histidine kinase</fullName>
        <ecNumber evidence="3">2.7.13.3</ecNumber>
    </recommendedName>
</protein>
<evidence type="ECO:0000256" key="7">
    <source>
        <dbReference type="ARBA" id="ARBA00022692"/>
    </source>
</evidence>
<evidence type="ECO:0000256" key="10">
    <source>
        <dbReference type="ARBA" id="ARBA00022840"/>
    </source>
</evidence>
<dbReference type="SUPFAM" id="SSF47384">
    <property type="entry name" value="Homodimeric domain of signal transducing histidine kinase"/>
    <property type="match status" value="1"/>
</dbReference>
<dbReference type="CDD" id="cd00075">
    <property type="entry name" value="HATPase"/>
    <property type="match status" value="1"/>
</dbReference>
<dbReference type="InterPro" id="IPR036097">
    <property type="entry name" value="HisK_dim/P_sf"/>
</dbReference>
<dbReference type="InterPro" id="IPR050398">
    <property type="entry name" value="HssS/ArlS-like"/>
</dbReference>
<dbReference type="GO" id="GO:0005524">
    <property type="term" value="F:ATP binding"/>
    <property type="evidence" value="ECO:0007669"/>
    <property type="project" value="UniProtKB-KW"/>
</dbReference>
<dbReference type="InterPro" id="IPR036890">
    <property type="entry name" value="HATPase_C_sf"/>
</dbReference>
<keyword evidence="9" id="KW-0418">Kinase</keyword>
<dbReference type="CDD" id="cd06225">
    <property type="entry name" value="HAMP"/>
    <property type="match status" value="1"/>
</dbReference>
<comment type="caution">
    <text evidence="17">The sequence shown here is derived from an EMBL/GenBank/DDBJ whole genome shotgun (WGS) entry which is preliminary data.</text>
</comment>
<keyword evidence="7 14" id="KW-0812">Transmembrane</keyword>
<comment type="catalytic activity">
    <reaction evidence="1">
        <text>ATP + protein L-histidine = ADP + protein N-phospho-L-histidine.</text>
        <dbReference type="EC" id="2.7.13.3"/>
    </reaction>
</comment>
<dbReference type="SUPFAM" id="SSF55874">
    <property type="entry name" value="ATPase domain of HSP90 chaperone/DNA topoisomerase II/histidine kinase"/>
    <property type="match status" value="1"/>
</dbReference>